<dbReference type="EMBL" id="BOVJ01000026">
    <property type="protein sequence ID" value="GIQ62347.1"/>
    <property type="molecule type" value="Genomic_DNA"/>
</dbReference>
<dbReference type="Proteomes" id="UP000680304">
    <property type="component" value="Unassembled WGS sequence"/>
</dbReference>
<dbReference type="Pfam" id="PF13416">
    <property type="entry name" value="SBP_bac_8"/>
    <property type="match status" value="1"/>
</dbReference>
<dbReference type="PANTHER" id="PTHR30061">
    <property type="entry name" value="MALTOSE-BINDING PERIPLASMIC PROTEIN"/>
    <property type="match status" value="1"/>
</dbReference>
<evidence type="ECO:0008006" key="7">
    <source>
        <dbReference type="Google" id="ProtNLM"/>
    </source>
</evidence>
<evidence type="ECO:0000256" key="2">
    <source>
        <dbReference type="ARBA" id="ARBA00022448"/>
    </source>
</evidence>
<keyword evidence="6" id="KW-1185">Reference proteome</keyword>
<dbReference type="RefSeq" id="WP_213527652.1">
    <property type="nucleotide sequence ID" value="NZ_BOVJ01000026.1"/>
</dbReference>
<accession>A0ABQ4N2H0</accession>
<comment type="caution">
    <text evidence="5">The sequence shown here is derived from an EMBL/GenBank/DDBJ whole genome shotgun (WGS) entry which is preliminary data.</text>
</comment>
<feature type="region of interest" description="Disordered" evidence="4">
    <location>
        <begin position="18"/>
        <end position="37"/>
    </location>
</feature>
<evidence type="ECO:0000256" key="1">
    <source>
        <dbReference type="ARBA" id="ARBA00008520"/>
    </source>
</evidence>
<dbReference type="PANTHER" id="PTHR30061:SF50">
    <property type="entry name" value="MALTOSE_MALTODEXTRIN-BINDING PERIPLASMIC PROTEIN"/>
    <property type="match status" value="1"/>
</dbReference>
<keyword evidence="3" id="KW-0732">Signal</keyword>
<keyword evidence="2" id="KW-0813">Transport</keyword>
<organism evidence="5 6">
    <name type="scientific">Paenibacillus cisolokensis</name>
    <dbReference type="NCBI Taxonomy" id="1658519"/>
    <lineage>
        <taxon>Bacteria</taxon>
        <taxon>Bacillati</taxon>
        <taxon>Bacillota</taxon>
        <taxon>Bacilli</taxon>
        <taxon>Bacillales</taxon>
        <taxon>Paenibacillaceae</taxon>
        <taxon>Paenibacillus</taxon>
    </lineage>
</organism>
<sequence length="414" mass="45485">MLLLIVMPLVSGPGSPVSGPLLRTNREQPADGAAPPAERRRLHIAVAMSEQEFARLKAFNREMEARYPELSIFETNIDSADAYRTWKQEAQIGDSPDIMLLDNAWVREFAVRGYLLPADSAYTGETLSDQLKGMLEPLQWNGYYWGVPKDADPLLAVWNGELLRSAGSEKPPGSIEEALRLAAAAADREPDVRLVRLAAEDGLGLAVWLDSLEASGGSAVRRHVPTDKEAGMLRLLGTAAAPLMIGADGGAEKVKQLFRSGRLLSALLPQSEYAGLGAADRKLVVRSEIDRHAVWTGGRSFVISAATEAPDEASRWIAEFTSANRQWEDYREFGKLPARKSLYSGTLSAYSSVADGAAWLAAFDRPEAYPADPEWTSRMTAWSETWAAAVRAGAEEGRRFLEEWERRMAVTDRH</sequence>
<dbReference type="SUPFAM" id="SSF53850">
    <property type="entry name" value="Periplasmic binding protein-like II"/>
    <property type="match status" value="1"/>
</dbReference>
<evidence type="ECO:0000256" key="4">
    <source>
        <dbReference type="SAM" id="MobiDB-lite"/>
    </source>
</evidence>
<dbReference type="Gene3D" id="3.40.190.10">
    <property type="entry name" value="Periplasmic binding protein-like II"/>
    <property type="match status" value="2"/>
</dbReference>
<protein>
    <recommendedName>
        <fullName evidence="7">ABC transporter substrate-binding protein</fullName>
    </recommendedName>
</protein>
<gene>
    <name evidence="5" type="ORF">PACILC2_09150</name>
</gene>
<evidence type="ECO:0000313" key="5">
    <source>
        <dbReference type="EMBL" id="GIQ62347.1"/>
    </source>
</evidence>
<evidence type="ECO:0000313" key="6">
    <source>
        <dbReference type="Proteomes" id="UP000680304"/>
    </source>
</evidence>
<proteinExistence type="inferred from homology"/>
<comment type="similarity">
    <text evidence="1">Belongs to the bacterial solute-binding protein 1 family.</text>
</comment>
<dbReference type="InterPro" id="IPR006059">
    <property type="entry name" value="SBP"/>
</dbReference>
<evidence type="ECO:0000256" key="3">
    <source>
        <dbReference type="ARBA" id="ARBA00022729"/>
    </source>
</evidence>
<name>A0ABQ4N2H0_9BACL</name>
<reference evidence="5 6" key="1">
    <citation type="submission" date="2021-04" db="EMBL/GenBank/DDBJ databases">
        <title>Draft genome sequence of Paenibacillus cisolokensis, LC2-13A.</title>
        <authorList>
            <person name="Uke A."/>
            <person name="Chhe C."/>
            <person name="Baramee S."/>
            <person name="Kosugi A."/>
        </authorList>
    </citation>
    <scope>NUCLEOTIDE SEQUENCE [LARGE SCALE GENOMIC DNA]</scope>
    <source>
        <strain evidence="5 6">LC2-13A</strain>
    </source>
</reference>